<keyword evidence="2" id="KW-1185">Reference proteome</keyword>
<accession>A0ACB9ZXM6</accession>
<evidence type="ECO:0000313" key="1">
    <source>
        <dbReference type="EMBL" id="KAI5652694.1"/>
    </source>
</evidence>
<gene>
    <name evidence="1" type="ORF">M9H77_29881</name>
</gene>
<dbReference type="EMBL" id="CM044707">
    <property type="protein sequence ID" value="KAI5652694.1"/>
    <property type="molecule type" value="Genomic_DNA"/>
</dbReference>
<sequence length="118" mass="12974">MKCIAFGICRKNLGSSLTTLVNLDDLDGEEKILEEWLARTSYFNNGIPNQLLTATSKKGHKEKAESLNWALAVSTLGWGPDVTTLTRCLENLKEKGDDDGAKEIEGLLEKQSKDSCTV</sequence>
<reference evidence="2" key="1">
    <citation type="journal article" date="2023" name="Nat. Plants">
        <title>Single-cell RNA sequencing provides a high-resolution roadmap for understanding the multicellular compartmentation of specialized metabolism.</title>
        <authorList>
            <person name="Sun S."/>
            <person name="Shen X."/>
            <person name="Li Y."/>
            <person name="Li Y."/>
            <person name="Wang S."/>
            <person name="Li R."/>
            <person name="Zhang H."/>
            <person name="Shen G."/>
            <person name="Guo B."/>
            <person name="Wei J."/>
            <person name="Xu J."/>
            <person name="St-Pierre B."/>
            <person name="Chen S."/>
            <person name="Sun C."/>
        </authorList>
    </citation>
    <scope>NUCLEOTIDE SEQUENCE [LARGE SCALE GENOMIC DNA]</scope>
</reference>
<organism evidence="1 2">
    <name type="scientific">Catharanthus roseus</name>
    <name type="common">Madagascar periwinkle</name>
    <name type="synonym">Vinca rosea</name>
    <dbReference type="NCBI Taxonomy" id="4058"/>
    <lineage>
        <taxon>Eukaryota</taxon>
        <taxon>Viridiplantae</taxon>
        <taxon>Streptophyta</taxon>
        <taxon>Embryophyta</taxon>
        <taxon>Tracheophyta</taxon>
        <taxon>Spermatophyta</taxon>
        <taxon>Magnoliopsida</taxon>
        <taxon>eudicotyledons</taxon>
        <taxon>Gunneridae</taxon>
        <taxon>Pentapetalae</taxon>
        <taxon>asterids</taxon>
        <taxon>lamiids</taxon>
        <taxon>Gentianales</taxon>
        <taxon>Apocynaceae</taxon>
        <taxon>Rauvolfioideae</taxon>
        <taxon>Vinceae</taxon>
        <taxon>Catharanthinae</taxon>
        <taxon>Catharanthus</taxon>
    </lineage>
</organism>
<proteinExistence type="predicted"/>
<dbReference type="Proteomes" id="UP001060085">
    <property type="component" value="Linkage Group LG07"/>
</dbReference>
<protein>
    <submittedName>
        <fullName evidence="1">Uncharacterized protein</fullName>
    </submittedName>
</protein>
<comment type="caution">
    <text evidence="1">The sequence shown here is derived from an EMBL/GenBank/DDBJ whole genome shotgun (WGS) entry which is preliminary data.</text>
</comment>
<name>A0ACB9ZXM6_CATRO</name>
<evidence type="ECO:0000313" key="2">
    <source>
        <dbReference type="Proteomes" id="UP001060085"/>
    </source>
</evidence>